<dbReference type="InterPro" id="IPR034660">
    <property type="entry name" value="DinB/YfiT-like"/>
</dbReference>
<evidence type="ECO:0008006" key="3">
    <source>
        <dbReference type="Google" id="ProtNLM"/>
    </source>
</evidence>
<dbReference type="AlphaFoldDB" id="A0A5C5WXM0"/>
<name>A0A5C5WXM0_9BACT</name>
<evidence type="ECO:0000313" key="2">
    <source>
        <dbReference type="Proteomes" id="UP000316598"/>
    </source>
</evidence>
<reference evidence="1 2" key="1">
    <citation type="submission" date="2019-02" db="EMBL/GenBank/DDBJ databases">
        <title>Deep-cultivation of Planctomycetes and their phenomic and genomic characterization uncovers novel biology.</title>
        <authorList>
            <person name="Wiegand S."/>
            <person name="Jogler M."/>
            <person name="Boedeker C."/>
            <person name="Pinto D."/>
            <person name="Vollmers J."/>
            <person name="Rivas-Marin E."/>
            <person name="Kohn T."/>
            <person name="Peeters S.H."/>
            <person name="Heuer A."/>
            <person name="Rast P."/>
            <person name="Oberbeckmann S."/>
            <person name="Bunk B."/>
            <person name="Jeske O."/>
            <person name="Meyerdierks A."/>
            <person name="Storesund J.E."/>
            <person name="Kallscheuer N."/>
            <person name="Luecker S."/>
            <person name="Lage O.M."/>
            <person name="Pohl T."/>
            <person name="Merkel B.J."/>
            <person name="Hornburger P."/>
            <person name="Mueller R.-W."/>
            <person name="Bruemmer F."/>
            <person name="Labrenz M."/>
            <person name="Spormann A.M."/>
            <person name="Op Den Camp H."/>
            <person name="Overmann J."/>
            <person name="Amann R."/>
            <person name="Jetten M.S.M."/>
            <person name="Mascher T."/>
            <person name="Medema M.H."/>
            <person name="Devos D.P."/>
            <person name="Kaster A.-K."/>
            <person name="Ovreas L."/>
            <person name="Rohde M."/>
            <person name="Galperin M.Y."/>
            <person name="Jogler C."/>
        </authorList>
    </citation>
    <scope>NUCLEOTIDE SEQUENCE [LARGE SCALE GENOMIC DNA]</scope>
    <source>
        <strain evidence="1 2">Pla22</strain>
    </source>
</reference>
<dbReference type="Gene3D" id="1.20.120.450">
    <property type="entry name" value="dinb family like domain"/>
    <property type="match status" value="1"/>
</dbReference>
<evidence type="ECO:0000313" key="1">
    <source>
        <dbReference type="EMBL" id="TWT54871.1"/>
    </source>
</evidence>
<dbReference type="Pfam" id="PF07606">
    <property type="entry name" value="DUF1569"/>
    <property type="match status" value="1"/>
</dbReference>
<sequence>MAKESQKRPLRFESLDDIIQEANQLLHTGYVSRGNWTLGQACFHLAEWTRFPMDGFPRPPFVLRLVFSAMKGLGIIKRMEATLLTEGFKAGTPTAPQTVVPSNEMTDQAGVDQLTEVIHRMKHFDGPLQPSPLFGVMDREVWTKVTLLHAAHHLAFLEPK</sequence>
<comment type="caution">
    <text evidence="1">The sequence shown here is derived from an EMBL/GenBank/DDBJ whole genome shotgun (WGS) entry which is preliminary data.</text>
</comment>
<dbReference type="InterPro" id="IPR011463">
    <property type="entry name" value="DUF1569"/>
</dbReference>
<dbReference type="Proteomes" id="UP000316598">
    <property type="component" value="Unassembled WGS sequence"/>
</dbReference>
<dbReference type="EMBL" id="SJPI01000001">
    <property type="protein sequence ID" value="TWT54871.1"/>
    <property type="molecule type" value="Genomic_DNA"/>
</dbReference>
<proteinExistence type="predicted"/>
<accession>A0A5C5WXM0</accession>
<gene>
    <name evidence="1" type="ORF">Pla22_25250</name>
</gene>
<dbReference type="RefSeq" id="WP_146514842.1">
    <property type="nucleotide sequence ID" value="NZ_SJPI01000001.1"/>
</dbReference>
<dbReference type="OrthoDB" id="282689at2"/>
<keyword evidence="2" id="KW-1185">Reference proteome</keyword>
<protein>
    <recommendedName>
        <fullName evidence="3">DinB superfamily protein</fullName>
    </recommendedName>
</protein>
<organism evidence="1 2">
    <name type="scientific">Rubripirellula amarantea</name>
    <dbReference type="NCBI Taxonomy" id="2527999"/>
    <lineage>
        <taxon>Bacteria</taxon>
        <taxon>Pseudomonadati</taxon>
        <taxon>Planctomycetota</taxon>
        <taxon>Planctomycetia</taxon>
        <taxon>Pirellulales</taxon>
        <taxon>Pirellulaceae</taxon>
        <taxon>Rubripirellula</taxon>
    </lineage>
</organism>